<dbReference type="Proteomes" id="UP000052943">
    <property type="component" value="Unassembled WGS sequence"/>
</dbReference>
<feature type="transmembrane region" description="Helical" evidence="1">
    <location>
        <begin position="12"/>
        <end position="34"/>
    </location>
</feature>
<sequence length="539" mass="61171">MNQPSHRDFKAHFGLVAWLLICFSMGFMIGTWVFKAIGGEAHNVNIVSLKHSPILRQNGQPHTMANSSLAEPTEPTRETLAMNEEFYTANFDTNDTSTTIVFNVYRGEPEALRTQLEAALNQENVVPPEVWIMCFNSPKWHLYETVVSAIRIEYPDRDSQIKVTTSDFNHKFHGRFLLAYMATTKYVLIVDDDRPIDSTTVYDYIQYMQRQKGVWGNFGHRRAATFEGYRSWPSVGYDLAVTDMEEQDYLSGMWFLEQTWLEYFMKERMPSWATSEDMHLSHVMRKYLNLNTYGGKVAFSAPSLPSKEYAATKGSALDLREFIFDHQLGRGNKVANVDQPIDTLVYAETPQDIEDFLLKLDACPSGGEVIATEVSDMTPWCNVGRTAAVFRGAKEQDVNGLIAAAEKLCAKTNCEYFSVKPKIRHGIRYFNMREGYGQAGTSVEIPFQTGASDVLLSLVGILNNVLPEKLFVPDVESLSWLEKDSAKRNRLQIYHSTVMLAVDIHLNSKTNGKWSHRNDEADQFPVMKAFGWPVTTSSL</sequence>
<proteinExistence type="predicted"/>
<reference evidence="2 3" key="1">
    <citation type="submission" date="2015-11" db="EMBL/GenBank/DDBJ databases">
        <title>Genomes and virulence difference between two physiological races of Phytophthora nicotianae.</title>
        <authorList>
            <person name="Liu H."/>
            <person name="Ma X."/>
            <person name="Yu H."/>
            <person name="Fang D."/>
            <person name="Li Y."/>
            <person name="Wang X."/>
            <person name="Wang W."/>
            <person name="Dong Y."/>
            <person name="Xiao B."/>
        </authorList>
    </citation>
    <scope>NUCLEOTIDE SEQUENCE [LARGE SCALE GENOMIC DNA]</scope>
    <source>
        <strain evidence="3">race 0</strain>
    </source>
</reference>
<name>A0A0W8CHJ9_PHYNI</name>
<keyword evidence="1" id="KW-0472">Membrane</keyword>
<evidence type="ECO:0000313" key="2">
    <source>
        <dbReference type="EMBL" id="KUF83583.1"/>
    </source>
</evidence>
<dbReference type="CDD" id="cd00761">
    <property type="entry name" value="Glyco_tranf_GTA_type"/>
    <property type="match status" value="1"/>
</dbReference>
<dbReference type="InterPro" id="IPR029044">
    <property type="entry name" value="Nucleotide-diphossugar_trans"/>
</dbReference>
<evidence type="ECO:0000256" key="1">
    <source>
        <dbReference type="SAM" id="Phobius"/>
    </source>
</evidence>
<protein>
    <submittedName>
        <fullName evidence="2">Uncharacterized protein</fullName>
    </submittedName>
</protein>
<dbReference type="EMBL" id="LNFO01003182">
    <property type="protein sequence ID" value="KUF83583.1"/>
    <property type="molecule type" value="Genomic_DNA"/>
</dbReference>
<dbReference type="STRING" id="4790.A0A0W8CHJ9"/>
<dbReference type="SUPFAM" id="SSF53448">
    <property type="entry name" value="Nucleotide-diphospho-sugar transferases"/>
    <property type="match status" value="1"/>
</dbReference>
<dbReference type="OrthoDB" id="2100988at2759"/>
<dbReference type="AlphaFoldDB" id="A0A0W8CHJ9"/>
<keyword evidence="1" id="KW-0812">Transmembrane</keyword>
<evidence type="ECO:0000313" key="3">
    <source>
        <dbReference type="Proteomes" id="UP000052943"/>
    </source>
</evidence>
<keyword evidence="1" id="KW-1133">Transmembrane helix</keyword>
<gene>
    <name evidence="2" type="ORF">AM587_10006490</name>
</gene>
<organism evidence="2 3">
    <name type="scientific">Phytophthora nicotianae</name>
    <name type="common">Potato buckeye rot agent</name>
    <name type="synonym">Phytophthora parasitica</name>
    <dbReference type="NCBI Taxonomy" id="4792"/>
    <lineage>
        <taxon>Eukaryota</taxon>
        <taxon>Sar</taxon>
        <taxon>Stramenopiles</taxon>
        <taxon>Oomycota</taxon>
        <taxon>Peronosporomycetes</taxon>
        <taxon>Peronosporales</taxon>
        <taxon>Peronosporaceae</taxon>
        <taxon>Phytophthora</taxon>
    </lineage>
</organism>
<accession>A0A0W8CHJ9</accession>
<comment type="caution">
    <text evidence="2">The sequence shown here is derived from an EMBL/GenBank/DDBJ whole genome shotgun (WGS) entry which is preliminary data.</text>
</comment>